<dbReference type="Gene3D" id="3.80.10.10">
    <property type="entry name" value="Ribonuclease Inhibitor"/>
    <property type="match status" value="1"/>
</dbReference>
<organism evidence="5 6">
    <name type="scientific">Abeliophyllum distichum</name>
    <dbReference type="NCBI Taxonomy" id="126358"/>
    <lineage>
        <taxon>Eukaryota</taxon>
        <taxon>Viridiplantae</taxon>
        <taxon>Streptophyta</taxon>
        <taxon>Embryophyta</taxon>
        <taxon>Tracheophyta</taxon>
        <taxon>Spermatophyta</taxon>
        <taxon>Magnoliopsida</taxon>
        <taxon>eudicotyledons</taxon>
        <taxon>Gunneridae</taxon>
        <taxon>Pentapetalae</taxon>
        <taxon>asterids</taxon>
        <taxon>lamiids</taxon>
        <taxon>Lamiales</taxon>
        <taxon>Oleaceae</taxon>
        <taxon>Forsythieae</taxon>
        <taxon>Abeliophyllum</taxon>
    </lineage>
</organism>
<evidence type="ECO:0000313" key="6">
    <source>
        <dbReference type="Proteomes" id="UP001604336"/>
    </source>
</evidence>
<dbReference type="InterPro" id="IPR051582">
    <property type="entry name" value="LRR_extensin-like_regulator"/>
</dbReference>
<sequence>MSQEATKNGKSQVDTYLESKIVGSIPEDLFNKQQLDAIFLNNNQLDSDLLQNLGNSRASVINLANKKFIGNIPFSLGYIGSRVRKILVLNNQLTGCIPEGVGL</sequence>
<dbReference type="GO" id="GO:0005576">
    <property type="term" value="C:extracellular region"/>
    <property type="evidence" value="ECO:0007669"/>
    <property type="project" value="UniProtKB-SubCell"/>
</dbReference>
<reference evidence="6" key="1">
    <citation type="submission" date="2024-07" db="EMBL/GenBank/DDBJ databases">
        <title>Two chromosome-level genome assemblies of Korean endemic species Abeliophyllum distichum and Forsythia ovata (Oleaceae).</title>
        <authorList>
            <person name="Jang H."/>
        </authorList>
    </citation>
    <scope>NUCLEOTIDE SEQUENCE [LARGE SCALE GENOMIC DNA]</scope>
</reference>
<evidence type="ECO:0000256" key="4">
    <source>
        <dbReference type="ARBA" id="ARBA00022737"/>
    </source>
</evidence>
<dbReference type="Proteomes" id="UP001604336">
    <property type="component" value="Unassembled WGS sequence"/>
</dbReference>
<protein>
    <submittedName>
        <fullName evidence="5">Leucine-rich repeat (LRR) family protein</fullName>
    </submittedName>
</protein>
<name>A0ABD1USI3_9LAMI</name>
<keyword evidence="6" id="KW-1185">Reference proteome</keyword>
<gene>
    <name evidence="5" type="ORF">Adt_12549</name>
</gene>
<dbReference type="EMBL" id="JBFOLK010000003">
    <property type="protein sequence ID" value="KAL2527495.1"/>
    <property type="molecule type" value="Genomic_DNA"/>
</dbReference>
<dbReference type="InterPro" id="IPR032675">
    <property type="entry name" value="LRR_dom_sf"/>
</dbReference>
<dbReference type="AlphaFoldDB" id="A0ABD1USI3"/>
<dbReference type="PANTHER" id="PTHR32093">
    <property type="entry name" value="LEUCINE-RICH REPEAT EXTENSIN-LIKE PROTEIN 3-RELATED"/>
    <property type="match status" value="1"/>
</dbReference>
<keyword evidence="4" id="KW-0677">Repeat</keyword>
<evidence type="ECO:0000313" key="5">
    <source>
        <dbReference type="EMBL" id="KAL2527495.1"/>
    </source>
</evidence>
<dbReference type="SUPFAM" id="SSF52058">
    <property type="entry name" value="L domain-like"/>
    <property type="match status" value="1"/>
</dbReference>
<proteinExistence type="predicted"/>
<comment type="subcellular location">
    <subcellularLocation>
        <location evidence="1">Secreted</location>
    </subcellularLocation>
</comment>
<keyword evidence="3" id="KW-0732">Signal</keyword>
<keyword evidence="2" id="KW-0964">Secreted</keyword>
<evidence type="ECO:0000256" key="1">
    <source>
        <dbReference type="ARBA" id="ARBA00004613"/>
    </source>
</evidence>
<dbReference type="PANTHER" id="PTHR32093:SF86">
    <property type="entry name" value="EXTENSIN-LIKE PROTEIN"/>
    <property type="match status" value="1"/>
</dbReference>
<evidence type="ECO:0000256" key="3">
    <source>
        <dbReference type="ARBA" id="ARBA00022729"/>
    </source>
</evidence>
<comment type="caution">
    <text evidence="5">The sequence shown here is derived from an EMBL/GenBank/DDBJ whole genome shotgun (WGS) entry which is preliminary data.</text>
</comment>
<accession>A0ABD1USI3</accession>
<evidence type="ECO:0000256" key="2">
    <source>
        <dbReference type="ARBA" id="ARBA00022525"/>
    </source>
</evidence>